<protein>
    <submittedName>
        <fullName evidence="8">Iron complex transport system substrate-binding protein</fullName>
    </submittedName>
</protein>
<evidence type="ECO:0000313" key="8">
    <source>
        <dbReference type="EMBL" id="SDG88314.1"/>
    </source>
</evidence>
<dbReference type="InterPro" id="IPR051313">
    <property type="entry name" value="Bact_iron-sidero_bind"/>
</dbReference>
<dbReference type="InterPro" id="IPR002491">
    <property type="entry name" value="ABC_transptr_periplasmic_BD"/>
</dbReference>
<dbReference type="Gene3D" id="3.40.50.1980">
    <property type="entry name" value="Nitrogenase molybdenum iron protein domain"/>
    <property type="match status" value="2"/>
</dbReference>
<evidence type="ECO:0000256" key="2">
    <source>
        <dbReference type="ARBA" id="ARBA00008814"/>
    </source>
</evidence>
<dbReference type="PROSITE" id="PS51257">
    <property type="entry name" value="PROKAR_LIPOPROTEIN"/>
    <property type="match status" value="1"/>
</dbReference>
<feature type="region of interest" description="Disordered" evidence="5">
    <location>
        <begin position="23"/>
        <end position="55"/>
    </location>
</feature>
<dbReference type="SUPFAM" id="SSF53807">
    <property type="entry name" value="Helical backbone' metal receptor"/>
    <property type="match status" value="1"/>
</dbReference>
<dbReference type="AlphaFoldDB" id="A0A1G7XW00"/>
<evidence type="ECO:0000256" key="1">
    <source>
        <dbReference type="ARBA" id="ARBA00004196"/>
    </source>
</evidence>
<accession>A0A1G7XW00</accession>
<keyword evidence="9" id="KW-1185">Reference proteome</keyword>
<reference evidence="8 9" key="1">
    <citation type="submission" date="2016-10" db="EMBL/GenBank/DDBJ databases">
        <authorList>
            <person name="de Groot N.N."/>
        </authorList>
    </citation>
    <scope>NUCLEOTIDE SEQUENCE [LARGE SCALE GENOMIC DNA]</scope>
    <source>
        <strain evidence="8 9">CGMCC 4.3143</strain>
    </source>
</reference>
<feature type="signal peptide" evidence="6">
    <location>
        <begin position="1"/>
        <end position="18"/>
    </location>
</feature>
<evidence type="ECO:0000313" key="9">
    <source>
        <dbReference type="Proteomes" id="UP000198967"/>
    </source>
</evidence>
<organism evidence="8 9">
    <name type="scientific">Pseudonocardia oroxyli</name>
    <dbReference type="NCBI Taxonomy" id="366584"/>
    <lineage>
        <taxon>Bacteria</taxon>
        <taxon>Bacillati</taxon>
        <taxon>Actinomycetota</taxon>
        <taxon>Actinomycetes</taxon>
        <taxon>Pseudonocardiales</taxon>
        <taxon>Pseudonocardiaceae</taxon>
        <taxon>Pseudonocardia</taxon>
    </lineage>
</organism>
<dbReference type="STRING" id="366584.SAMN05216377_116107"/>
<evidence type="ECO:0000259" key="7">
    <source>
        <dbReference type="PROSITE" id="PS50983"/>
    </source>
</evidence>
<gene>
    <name evidence="8" type="ORF">SAMN05216377_116107</name>
</gene>
<keyword evidence="3" id="KW-0813">Transport</keyword>
<dbReference type="PROSITE" id="PS50983">
    <property type="entry name" value="FE_B12_PBP"/>
    <property type="match status" value="1"/>
</dbReference>
<comment type="similarity">
    <text evidence="2">Belongs to the bacterial solute-binding protein 8 family.</text>
</comment>
<keyword evidence="4 6" id="KW-0732">Signal</keyword>
<dbReference type="PANTHER" id="PTHR30532">
    <property type="entry name" value="IRON III DICITRATE-BINDING PERIPLASMIC PROTEIN"/>
    <property type="match status" value="1"/>
</dbReference>
<evidence type="ECO:0000256" key="5">
    <source>
        <dbReference type="SAM" id="MobiDB-lite"/>
    </source>
</evidence>
<comment type="subcellular location">
    <subcellularLocation>
        <location evidence="1">Cell envelope</location>
    </subcellularLocation>
</comment>
<feature type="chain" id="PRO_5038697527" evidence="6">
    <location>
        <begin position="19"/>
        <end position="338"/>
    </location>
</feature>
<dbReference type="OrthoDB" id="9793175at2"/>
<name>A0A1G7XW00_PSEOR</name>
<evidence type="ECO:0000256" key="3">
    <source>
        <dbReference type="ARBA" id="ARBA00022448"/>
    </source>
</evidence>
<dbReference type="GO" id="GO:0030288">
    <property type="term" value="C:outer membrane-bounded periplasmic space"/>
    <property type="evidence" value="ECO:0007669"/>
    <property type="project" value="TreeGrafter"/>
</dbReference>
<evidence type="ECO:0000256" key="4">
    <source>
        <dbReference type="ARBA" id="ARBA00022729"/>
    </source>
</evidence>
<dbReference type="EMBL" id="FNBE01000016">
    <property type="protein sequence ID" value="SDG88314.1"/>
    <property type="molecule type" value="Genomic_DNA"/>
</dbReference>
<feature type="compositionally biased region" description="Low complexity" evidence="5">
    <location>
        <begin position="37"/>
        <end position="49"/>
    </location>
</feature>
<sequence length="338" mass="35174">MRRSRVLVGIVAALVVLAGCGTSDGQAPTTSAPPAPAAADGAPGPQGIPEGMGAAEPDGVFPRTVTHFGGQTRIDAEPTRVVVIATGQTDAILTLGVVPAGAAAGDGADLIPRYVRDAFPQYAAQLDAMPSVGQRQNPNLESLAALQPDLIMANAAASQDIYPALSQIAPTVLVQGTGVNWKQDFLLLADSLGREGVGRAYLDSFEADAKALGARAGDRTVSFVRVTVDRTRVFGVPSFPGFIAWDAGLARPATQQFDKTSQDLSPEQLRDADGDLIFYSVQGSTSAADAASSPVLGSELWRNLTGEQVWVDDDPWYLNAGPTAARLVLDGLTRQLAP</sequence>
<proteinExistence type="inferred from homology"/>
<feature type="domain" description="Fe/B12 periplasmic-binding" evidence="7">
    <location>
        <begin position="80"/>
        <end position="338"/>
    </location>
</feature>
<evidence type="ECO:0000256" key="6">
    <source>
        <dbReference type="SAM" id="SignalP"/>
    </source>
</evidence>
<dbReference type="GO" id="GO:1901678">
    <property type="term" value="P:iron coordination entity transport"/>
    <property type="evidence" value="ECO:0007669"/>
    <property type="project" value="UniProtKB-ARBA"/>
</dbReference>
<dbReference type="RefSeq" id="WP_093088598.1">
    <property type="nucleotide sequence ID" value="NZ_FNBE01000016.1"/>
</dbReference>
<dbReference type="Pfam" id="PF01497">
    <property type="entry name" value="Peripla_BP_2"/>
    <property type="match status" value="1"/>
</dbReference>
<dbReference type="PANTHER" id="PTHR30532:SF25">
    <property type="entry name" value="IRON(III) DICITRATE-BINDING PERIPLASMIC PROTEIN"/>
    <property type="match status" value="1"/>
</dbReference>
<dbReference type="Proteomes" id="UP000198967">
    <property type="component" value="Unassembled WGS sequence"/>
</dbReference>